<dbReference type="EMBL" id="NKYE01000003">
    <property type="protein sequence ID" value="OZM74001.1"/>
    <property type="molecule type" value="Genomic_DNA"/>
</dbReference>
<keyword evidence="2" id="KW-1185">Reference proteome</keyword>
<sequence length="105" mass="11574">MSELSKRLTDAAAKAIFCENPFDRDELAAFIRLAIDCHLDGGHIAERILAAGWRPPTNPADPVAIHRVAVAIHDTFETGTTTSFTDVHEWYDEARAAIRALTEEA</sequence>
<name>A0A263D6K0_9PSEU</name>
<protein>
    <submittedName>
        <fullName evidence="1">Uncharacterized protein</fullName>
    </submittedName>
</protein>
<dbReference type="InParanoid" id="A0A263D6K0"/>
<reference evidence="1 2" key="1">
    <citation type="submission" date="2017-07" db="EMBL/GenBank/DDBJ databases">
        <title>Amycolatopsis antarcticus sp. nov., isolated from the surface of an Antarcticus brown macroalga.</title>
        <authorList>
            <person name="Wang J."/>
            <person name="Leiva S."/>
            <person name="Huang J."/>
            <person name="Huang Y."/>
        </authorList>
    </citation>
    <scope>NUCLEOTIDE SEQUENCE [LARGE SCALE GENOMIC DNA]</scope>
    <source>
        <strain evidence="1 2">AU-G6</strain>
    </source>
</reference>
<proteinExistence type="predicted"/>
<dbReference type="AlphaFoldDB" id="A0A263D6K0"/>
<dbReference type="OrthoDB" id="3197057at2"/>
<gene>
    <name evidence="1" type="ORF">CFN78_06860</name>
</gene>
<dbReference type="Proteomes" id="UP000242444">
    <property type="component" value="Unassembled WGS sequence"/>
</dbReference>
<organism evidence="1 2">
    <name type="scientific">Amycolatopsis antarctica</name>
    <dbReference type="NCBI Taxonomy" id="1854586"/>
    <lineage>
        <taxon>Bacteria</taxon>
        <taxon>Bacillati</taxon>
        <taxon>Actinomycetota</taxon>
        <taxon>Actinomycetes</taxon>
        <taxon>Pseudonocardiales</taxon>
        <taxon>Pseudonocardiaceae</taxon>
        <taxon>Amycolatopsis</taxon>
    </lineage>
</organism>
<evidence type="ECO:0000313" key="1">
    <source>
        <dbReference type="EMBL" id="OZM74001.1"/>
    </source>
</evidence>
<dbReference type="RefSeq" id="WP_094861758.1">
    <property type="nucleotide sequence ID" value="NZ_NKYE01000003.1"/>
</dbReference>
<accession>A0A263D6K0</accession>
<evidence type="ECO:0000313" key="2">
    <source>
        <dbReference type="Proteomes" id="UP000242444"/>
    </source>
</evidence>
<comment type="caution">
    <text evidence="1">The sequence shown here is derived from an EMBL/GenBank/DDBJ whole genome shotgun (WGS) entry which is preliminary data.</text>
</comment>